<reference evidence="1 2" key="1">
    <citation type="submission" date="2015-07" db="EMBL/GenBank/DDBJ databases">
        <title>Whole genome sequence of Thermanaerothrix daxensis DSM 23592.</title>
        <authorList>
            <person name="Hemp J."/>
            <person name="Ward L.M."/>
            <person name="Pace L.A."/>
            <person name="Fischer W.W."/>
        </authorList>
    </citation>
    <scope>NUCLEOTIDE SEQUENCE [LARGE SCALE GENOMIC DNA]</scope>
    <source>
        <strain evidence="1 2">GNS-1</strain>
    </source>
</reference>
<gene>
    <name evidence="1" type="ORF">SE15_07240</name>
</gene>
<keyword evidence="2" id="KW-1185">Reference proteome</keyword>
<evidence type="ECO:0000313" key="1">
    <source>
        <dbReference type="EMBL" id="KPL83074.1"/>
    </source>
</evidence>
<dbReference type="STRING" id="869279.SE15_07240"/>
<organism evidence="1 2">
    <name type="scientific">Thermanaerothrix daxensis</name>
    <dbReference type="NCBI Taxonomy" id="869279"/>
    <lineage>
        <taxon>Bacteria</taxon>
        <taxon>Bacillati</taxon>
        <taxon>Chloroflexota</taxon>
        <taxon>Anaerolineae</taxon>
        <taxon>Anaerolineales</taxon>
        <taxon>Anaerolineaceae</taxon>
        <taxon>Thermanaerothrix</taxon>
    </lineage>
</organism>
<dbReference type="AlphaFoldDB" id="A0A0N8GQ95"/>
<proteinExistence type="predicted"/>
<name>A0A0N8GQ95_9CHLR</name>
<sequence length="98" mass="10991">MSGLLDQCQDNVMHRGQYPGRSPFRHSRGIFPKGHLPAIMQAGFNQPMLASDLQYPLGRGFFAGQAGDAVFYCLAGLDHFFTEEDNFVYSSRNFEKAI</sequence>
<dbReference type="EMBL" id="LGKO01000004">
    <property type="protein sequence ID" value="KPL83074.1"/>
    <property type="molecule type" value="Genomic_DNA"/>
</dbReference>
<evidence type="ECO:0000313" key="2">
    <source>
        <dbReference type="Proteomes" id="UP000050544"/>
    </source>
</evidence>
<comment type="caution">
    <text evidence="1">The sequence shown here is derived from an EMBL/GenBank/DDBJ whole genome shotgun (WGS) entry which is preliminary data.</text>
</comment>
<accession>A0A0N8GQ95</accession>
<protein>
    <submittedName>
        <fullName evidence="1">Uncharacterized protein</fullName>
    </submittedName>
</protein>
<dbReference type="Proteomes" id="UP000050544">
    <property type="component" value="Unassembled WGS sequence"/>
</dbReference>